<comment type="caution">
    <text evidence="1">The sequence shown here is derived from an EMBL/GenBank/DDBJ whole genome shotgun (WGS) entry which is preliminary data.</text>
</comment>
<keyword evidence="2" id="KW-1185">Reference proteome</keyword>
<feature type="non-terminal residue" evidence="1">
    <location>
        <position position="51"/>
    </location>
</feature>
<evidence type="ECO:0000313" key="2">
    <source>
        <dbReference type="Proteomes" id="UP000265520"/>
    </source>
</evidence>
<reference evidence="1 2" key="1">
    <citation type="journal article" date="2018" name="Front. Plant Sci.">
        <title>Red Clover (Trifolium pratense) and Zigzag Clover (T. medium) - A Picture of Genomic Similarities and Differences.</title>
        <authorList>
            <person name="Dluhosova J."/>
            <person name="Istvanek J."/>
            <person name="Nedelnik J."/>
            <person name="Repkova J."/>
        </authorList>
    </citation>
    <scope>NUCLEOTIDE SEQUENCE [LARGE SCALE GENOMIC DNA]</scope>
    <source>
        <strain evidence="2">cv. 10/8</strain>
        <tissue evidence="1">Leaf</tissue>
    </source>
</reference>
<protein>
    <submittedName>
        <fullName evidence="1">Uncharacterized protein</fullName>
    </submittedName>
</protein>
<accession>A0A392V5R5</accession>
<sequence>MPQTRTVTAGDRVDEAIAALTANQTSLAQSQASMSAKIDEILGRLASLDTS</sequence>
<evidence type="ECO:0000313" key="1">
    <source>
        <dbReference type="EMBL" id="MCI83567.1"/>
    </source>
</evidence>
<dbReference type="AlphaFoldDB" id="A0A392V5R5"/>
<organism evidence="1 2">
    <name type="scientific">Trifolium medium</name>
    <dbReference type="NCBI Taxonomy" id="97028"/>
    <lineage>
        <taxon>Eukaryota</taxon>
        <taxon>Viridiplantae</taxon>
        <taxon>Streptophyta</taxon>
        <taxon>Embryophyta</taxon>
        <taxon>Tracheophyta</taxon>
        <taxon>Spermatophyta</taxon>
        <taxon>Magnoliopsida</taxon>
        <taxon>eudicotyledons</taxon>
        <taxon>Gunneridae</taxon>
        <taxon>Pentapetalae</taxon>
        <taxon>rosids</taxon>
        <taxon>fabids</taxon>
        <taxon>Fabales</taxon>
        <taxon>Fabaceae</taxon>
        <taxon>Papilionoideae</taxon>
        <taxon>50 kb inversion clade</taxon>
        <taxon>NPAAA clade</taxon>
        <taxon>Hologalegina</taxon>
        <taxon>IRL clade</taxon>
        <taxon>Trifolieae</taxon>
        <taxon>Trifolium</taxon>
    </lineage>
</organism>
<proteinExistence type="predicted"/>
<dbReference type="Proteomes" id="UP000265520">
    <property type="component" value="Unassembled WGS sequence"/>
</dbReference>
<name>A0A392V5R5_9FABA</name>
<dbReference type="EMBL" id="LXQA011070157">
    <property type="protein sequence ID" value="MCI83567.1"/>
    <property type="molecule type" value="Genomic_DNA"/>
</dbReference>